<keyword evidence="2" id="KW-1185">Reference proteome</keyword>
<proteinExistence type="predicted"/>
<protein>
    <submittedName>
        <fullName evidence="1">Uncharacterized protein</fullName>
    </submittedName>
</protein>
<sequence>MLLTGACLNPMWYFPTLSMQRVLGYGPLQTGLAFLPPDSGGKAPSNSQGPIRRLSSAPPF</sequence>
<dbReference type="Proteomes" id="UP000312512">
    <property type="component" value="Unassembled WGS sequence"/>
</dbReference>
<gene>
    <name evidence="1" type="ORF">FH608_019130</name>
</gene>
<dbReference type="OrthoDB" id="4080117at2"/>
<dbReference type="EMBL" id="VDLX02000006">
    <property type="protein sequence ID" value="KAB8194272.1"/>
    <property type="molecule type" value="Genomic_DNA"/>
</dbReference>
<accession>A0A5C4WKA9</accession>
<evidence type="ECO:0000313" key="2">
    <source>
        <dbReference type="Proteomes" id="UP000312512"/>
    </source>
</evidence>
<evidence type="ECO:0000313" key="1">
    <source>
        <dbReference type="EMBL" id="KAB8194272.1"/>
    </source>
</evidence>
<organism evidence="1 2">
    <name type="scientific">Nonomuraea phyllanthi</name>
    <dbReference type="NCBI Taxonomy" id="2219224"/>
    <lineage>
        <taxon>Bacteria</taxon>
        <taxon>Bacillati</taxon>
        <taxon>Actinomycetota</taxon>
        <taxon>Actinomycetes</taxon>
        <taxon>Streptosporangiales</taxon>
        <taxon>Streptosporangiaceae</taxon>
        <taxon>Nonomuraea</taxon>
    </lineage>
</organism>
<dbReference type="AlphaFoldDB" id="A0A5C4WKA9"/>
<reference evidence="1 2" key="1">
    <citation type="submission" date="2019-10" db="EMBL/GenBank/DDBJ databases">
        <title>Nonomuraea sp. nov., isolated from Phyllanthus amarus.</title>
        <authorList>
            <person name="Klykleung N."/>
            <person name="Tanasupawat S."/>
        </authorList>
    </citation>
    <scope>NUCLEOTIDE SEQUENCE [LARGE SCALE GENOMIC DNA]</scope>
    <source>
        <strain evidence="1 2">PA1-10</strain>
    </source>
</reference>
<dbReference type="RefSeq" id="WP_139631886.1">
    <property type="nucleotide sequence ID" value="NZ_VDLX02000006.1"/>
</dbReference>
<comment type="caution">
    <text evidence="1">The sequence shown here is derived from an EMBL/GenBank/DDBJ whole genome shotgun (WGS) entry which is preliminary data.</text>
</comment>
<name>A0A5C4WKA9_9ACTN</name>